<evidence type="ECO:0000313" key="2">
    <source>
        <dbReference type="Proteomes" id="UP001500051"/>
    </source>
</evidence>
<organism evidence="1 2">
    <name type="scientific">Microlunatus aurantiacus</name>
    <dbReference type="NCBI Taxonomy" id="446786"/>
    <lineage>
        <taxon>Bacteria</taxon>
        <taxon>Bacillati</taxon>
        <taxon>Actinomycetota</taxon>
        <taxon>Actinomycetes</taxon>
        <taxon>Propionibacteriales</taxon>
        <taxon>Propionibacteriaceae</taxon>
        <taxon>Microlunatus</taxon>
    </lineage>
</organism>
<sequence>MDIAVAGSSGLGTVLGVGVGPTALLTALPASPAAHVMLLTPRHLERRAREQAHVVVATHPTVRVGVLVLDHHALTLTLIGAAVQALRDTQDGWSEPGAAVQLVGQAAARSRSIVWHPRVLRLRRPVPSLAQSAASLVRSGGYFVELGSDSGPSRGPGGFAPDGDEQLYAAEDVPALLRKQLGDNEPRLVSVGAETDAPYRTRRSVELCGLAGPSWPPLSQDDCEICGAARPLTGCLFCGTGSSPRPPAGLSAPAAVPADLTA</sequence>
<proteinExistence type="predicted"/>
<comment type="caution">
    <text evidence="1">The sequence shown here is derived from an EMBL/GenBank/DDBJ whole genome shotgun (WGS) entry which is preliminary data.</text>
</comment>
<evidence type="ECO:0000313" key="1">
    <source>
        <dbReference type="EMBL" id="GAA3707905.1"/>
    </source>
</evidence>
<protein>
    <submittedName>
        <fullName evidence="1">Uncharacterized protein</fullName>
    </submittedName>
</protein>
<name>A0ABP7DR10_9ACTN</name>
<dbReference type="RefSeq" id="WP_344812952.1">
    <property type="nucleotide sequence ID" value="NZ_BAAAYX010000012.1"/>
</dbReference>
<dbReference type="EMBL" id="BAAAYX010000012">
    <property type="protein sequence ID" value="GAA3707905.1"/>
    <property type="molecule type" value="Genomic_DNA"/>
</dbReference>
<reference evidence="2" key="1">
    <citation type="journal article" date="2019" name="Int. J. Syst. Evol. Microbiol.">
        <title>The Global Catalogue of Microorganisms (GCM) 10K type strain sequencing project: providing services to taxonomists for standard genome sequencing and annotation.</title>
        <authorList>
            <consortium name="The Broad Institute Genomics Platform"/>
            <consortium name="The Broad Institute Genome Sequencing Center for Infectious Disease"/>
            <person name="Wu L."/>
            <person name="Ma J."/>
        </authorList>
    </citation>
    <scope>NUCLEOTIDE SEQUENCE [LARGE SCALE GENOMIC DNA]</scope>
    <source>
        <strain evidence="2">JCM 16548</strain>
    </source>
</reference>
<gene>
    <name evidence="1" type="ORF">GCM10022204_27420</name>
</gene>
<accession>A0ABP7DR10</accession>
<keyword evidence="2" id="KW-1185">Reference proteome</keyword>
<dbReference type="Proteomes" id="UP001500051">
    <property type="component" value="Unassembled WGS sequence"/>
</dbReference>